<protein>
    <submittedName>
        <fullName evidence="9">ABC transporter permease</fullName>
    </submittedName>
</protein>
<dbReference type="InterPro" id="IPR035906">
    <property type="entry name" value="MetI-like_sf"/>
</dbReference>
<evidence type="ECO:0000256" key="7">
    <source>
        <dbReference type="RuleBase" id="RU363032"/>
    </source>
</evidence>
<evidence type="ECO:0000256" key="2">
    <source>
        <dbReference type="ARBA" id="ARBA00022448"/>
    </source>
</evidence>
<keyword evidence="2 7" id="KW-0813">Transport</keyword>
<dbReference type="PROSITE" id="PS50928">
    <property type="entry name" value="ABC_TM1"/>
    <property type="match status" value="1"/>
</dbReference>
<evidence type="ECO:0000259" key="8">
    <source>
        <dbReference type="PROSITE" id="PS50928"/>
    </source>
</evidence>
<feature type="domain" description="ABC transmembrane type-1" evidence="8">
    <location>
        <begin position="59"/>
        <end position="247"/>
    </location>
</feature>
<dbReference type="GO" id="GO:0005886">
    <property type="term" value="C:plasma membrane"/>
    <property type="evidence" value="ECO:0007669"/>
    <property type="project" value="UniProtKB-SubCell"/>
</dbReference>
<reference evidence="9 10" key="1">
    <citation type="submission" date="2018-10" db="EMBL/GenBank/DDBJ databases">
        <title>Rhodobacter sp . BO-81.</title>
        <authorList>
            <person name="Im W.T."/>
        </authorList>
    </citation>
    <scope>NUCLEOTIDE SEQUENCE [LARGE SCALE GENOMIC DNA]</scope>
    <source>
        <strain evidence="9 10">BO-81</strain>
    </source>
</reference>
<evidence type="ECO:0000256" key="1">
    <source>
        <dbReference type="ARBA" id="ARBA00004651"/>
    </source>
</evidence>
<keyword evidence="4 7" id="KW-0812">Transmembrane</keyword>
<accession>A0A421BJB3</accession>
<dbReference type="AlphaFoldDB" id="A0A421BJB3"/>
<dbReference type="GO" id="GO:0055085">
    <property type="term" value="P:transmembrane transport"/>
    <property type="evidence" value="ECO:0007669"/>
    <property type="project" value="InterPro"/>
</dbReference>
<evidence type="ECO:0000256" key="4">
    <source>
        <dbReference type="ARBA" id="ARBA00022692"/>
    </source>
</evidence>
<feature type="transmembrane region" description="Helical" evidence="7">
    <location>
        <begin position="178"/>
        <end position="200"/>
    </location>
</feature>
<dbReference type="RefSeq" id="WP_121535033.1">
    <property type="nucleotide sequence ID" value="NZ_RCHI01000033.1"/>
</dbReference>
<dbReference type="InterPro" id="IPR000515">
    <property type="entry name" value="MetI-like"/>
</dbReference>
<feature type="transmembrane region" description="Helical" evidence="7">
    <location>
        <begin position="97"/>
        <end position="123"/>
    </location>
</feature>
<proteinExistence type="inferred from homology"/>
<dbReference type="CDD" id="cd06261">
    <property type="entry name" value="TM_PBP2"/>
    <property type="match status" value="1"/>
</dbReference>
<keyword evidence="6 7" id="KW-0472">Membrane</keyword>
<dbReference type="SUPFAM" id="SSF161098">
    <property type="entry name" value="MetI-like"/>
    <property type="match status" value="1"/>
</dbReference>
<feature type="transmembrane region" description="Helical" evidence="7">
    <location>
        <begin position="220"/>
        <end position="243"/>
    </location>
</feature>
<feature type="transmembrane region" description="Helical" evidence="7">
    <location>
        <begin position="129"/>
        <end position="148"/>
    </location>
</feature>
<dbReference type="PANTHER" id="PTHR30151:SF20">
    <property type="entry name" value="ABC TRANSPORTER PERMEASE PROTEIN HI_0355-RELATED"/>
    <property type="match status" value="1"/>
</dbReference>
<dbReference type="EMBL" id="RCHI01000033">
    <property type="protein sequence ID" value="RLL61429.1"/>
    <property type="molecule type" value="Genomic_DNA"/>
</dbReference>
<evidence type="ECO:0000313" key="9">
    <source>
        <dbReference type="EMBL" id="RLL61429.1"/>
    </source>
</evidence>
<evidence type="ECO:0000313" key="10">
    <source>
        <dbReference type="Proteomes" id="UP000279673"/>
    </source>
</evidence>
<organism evidence="9 10">
    <name type="scientific">Paenirhodobacter hankyongi</name>
    <dbReference type="NCBI Taxonomy" id="2294033"/>
    <lineage>
        <taxon>Bacteria</taxon>
        <taxon>Pseudomonadati</taxon>
        <taxon>Pseudomonadota</taxon>
        <taxon>Alphaproteobacteria</taxon>
        <taxon>Rhodobacterales</taxon>
        <taxon>Rhodobacter group</taxon>
        <taxon>Paenirhodobacter</taxon>
    </lineage>
</organism>
<dbReference type="Gene3D" id="1.10.3720.10">
    <property type="entry name" value="MetI-like"/>
    <property type="match status" value="1"/>
</dbReference>
<comment type="subcellular location">
    <subcellularLocation>
        <location evidence="1 7">Cell membrane</location>
        <topology evidence="1 7">Multi-pass membrane protein</topology>
    </subcellularLocation>
</comment>
<keyword evidence="5 7" id="KW-1133">Transmembrane helix</keyword>
<dbReference type="Pfam" id="PF00528">
    <property type="entry name" value="BPD_transp_1"/>
    <property type="match status" value="1"/>
</dbReference>
<keyword evidence="10" id="KW-1185">Reference proteome</keyword>
<feature type="transmembrane region" description="Helical" evidence="7">
    <location>
        <begin position="70"/>
        <end position="90"/>
    </location>
</feature>
<evidence type="ECO:0000256" key="3">
    <source>
        <dbReference type="ARBA" id="ARBA00022475"/>
    </source>
</evidence>
<comment type="caution">
    <text evidence="9">The sequence shown here is derived from an EMBL/GenBank/DDBJ whole genome shotgun (WGS) entry which is preliminary data.</text>
</comment>
<evidence type="ECO:0000256" key="5">
    <source>
        <dbReference type="ARBA" id="ARBA00022989"/>
    </source>
</evidence>
<sequence>MTRPSTKHLAAAAQQIALLAVVLGVWEASVRIFDVPAIVLPSPISIFEQLVKLLGSALFYRHIWVTLSEILGGFVLGSAAGILLGTAIGLSRVLARLLFPYVIAFETMPKVAIAPIIVIWAGYGTGSKVIIAALIVFFPLLANTVMGLRSAPREEIEMLRAFTATRWQIFRMAQLKHALPHIFTGLDIAIVLSVIGAIVGEFVGAKAGLGYLILQNNFNFNIAGSFAVLFVLSGIGIVLHWIVSAVHERVVFWVDSAPALSRN</sequence>
<name>A0A421BJB3_9RHOB</name>
<keyword evidence="3" id="KW-1003">Cell membrane</keyword>
<comment type="similarity">
    <text evidence="7">Belongs to the binding-protein-dependent transport system permease family.</text>
</comment>
<dbReference type="Proteomes" id="UP000279673">
    <property type="component" value="Unassembled WGS sequence"/>
</dbReference>
<evidence type="ECO:0000256" key="6">
    <source>
        <dbReference type="ARBA" id="ARBA00023136"/>
    </source>
</evidence>
<dbReference type="PANTHER" id="PTHR30151">
    <property type="entry name" value="ALKANE SULFONATE ABC TRANSPORTER-RELATED, MEMBRANE SUBUNIT"/>
    <property type="match status" value="1"/>
</dbReference>
<gene>
    <name evidence="9" type="ORF">DYS74_18135</name>
</gene>